<evidence type="ECO:0000313" key="2">
    <source>
        <dbReference type="Proteomes" id="UP001497700"/>
    </source>
</evidence>
<protein>
    <submittedName>
        <fullName evidence="1">Uncharacterized protein</fullName>
    </submittedName>
</protein>
<evidence type="ECO:0000313" key="1">
    <source>
        <dbReference type="EMBL" id="KAI4865310.1"/>
    </source>
</evidence>
<accession>A0ACB9Z2T8</accession>
<dbReference type="EMBL" id="MU393473">
    <property type="protein sequence ID" value="KAI4865310.1"/>
    <property type="molecule type" value="Genomic_DNA"/>
</dbReference>
<name>A0ACB9Z2T8_9PEZI</name>
<sequence length="295" mass="33277">MQLCTTNKAIDWSYPAITVAAAYHKMCYIWRHYLQRLPRSFSPFVCSKHLLNPVSSRPVPSSYFLILKYRHFTTTRPTMALNPKFAGQRLLFGQPAATASGVPPAVHTLELFLDYVCPFSAKQFKTVYHTVVPLIKANPKWAASLQVIFRQQVQPWHPSSTLVHEAGVAVLQLAPDKYWAFSDALFKDQLQYFDEALVNETRNGTYKRLAKLGASVGVDEAKLYDLLVIPDKVPDGGHANGGNKVTNDLKLQIRYARLVSVHVSPTVIFDGVVANDISSSWTKEQWEEWLKKSIV</sequence>
<gene>
    <name evidence="1" type="ORF">F4820DRAFT_420517</name>
</gene>
<reference evidence="1 2" key="1">
    <citation type="journal article" date="2022" name="New Phytol.">
        <title>Ecological generalism drives hyperdiversity of secondary metabolite gene clusters in xylarialean endophytes.</title>
        <authorList>
            <person name="Franco M.E.E."/>
            <person name="Wisecaver J.H."/>
            <person name="Arnold A.E."/>
            <person name="Ju Y.M."/>
            <person name="Slot J.C."/>
            <person name="Ahrendt S."/>
            <person name="Moore L.P."/>
            <person name="Eastman K.E."/>
            <person name="Scott K."/>
            <person name="Konkel Z."/>
            <person name="Mondo S.J."/>
            <person name="Kuo A."/>
            <person name="Hayes R.D."/>
            <person name="Haridas S."/>
            <person name="Andreopoulos B."/>
            <person name="Riley R."/>
            <person name="LaButti K."/>
            <person name="Pangilinan J."/>
            <person name="Lipzen A."/>
            <person name="Amirebrahimi M."/>
            <person name="Yan J."/>
            <person name="Adam C."/>
            <person name="Keymanesh K."/>
            <person name="Ng V."/>
            <person name="Louie K."/>
            <person name="Northen T."/>
            <person name="Drula E."/>
            <person name="Henrissat B."/>
            <person name="Hsieh H.M."/>
            <person name="Youens-Clark K."/>
            <person name="Lutzoni F."/>
            <person name="Miadlikowska J."/>
            <person name="Eastwood D.C."/>
            <person name="Hamelin R.C."/>
            <person name="Grigoriev I.V."/>
            <person name="U'Ren J.M."/>
        </authorList>
    </citation>
    <scope>NUCLEOTIDE SEQUENCE [LARGE SCALE GENOMIC DNA]</scope>
    <source>
        <strain evidence="1 2">CBS 119005</strain>
    </source>
</reference>
<comment type="caution">
    <text evidence="1">The sequence shown here is derived from an EMBL/GenBank/DDBJ whole genome shotgun (WGS) entry which is preliminary data.</text>
</comment>
<dbReference type="Proteomes" id="UP001497700">
    <property type="component" value="Unassembled WGS sequence"/>
</dbReference>
<organism evidence="1 2">
    <name type="scientific">Hypoxylon rubiginosum</name>
    <dbReference type="NCBI Taxonomy" id="110542"/>
    <lineage>
        <taxon>Eukaryota</taxon>
        <taxon>Fungi</taxon>
        <taxon>Dikarya</taxon>
        <taxon>Ascomycota</taxon>
        <taxon>Pezizomycotina</taxon>
        <taxon>Sordariomycetes</taxon>
        <taxon>Xylariomycetidae</taxon>
        <taxon>Xylariales</taxon>
        <taxon>Hypoxylaceae</taxon>
        <taxon>Hypoxylon</taxon>
    </lineage>
</organism>
<proteinExistence type="predicted"/>
<keyword evidence="2" id="KW-1185">Reference proteome</keyword>